<dbReference type="InterPro" id="IPR006311">
    <property type="entry name" value="TAT_signal"/>
</dbReference>
<reference evidence="4 5" key="1">
    <citation type="submission" date="2018-06" db="EMBL/GenBank/DDBJ databases">
        <title>Genomic Encyclopedia of Archaeal and Bacterial Type Strains, Phase II (KMG-II): from individual species to whole genera.</title>
        <authorList>
            <person name="Goeker M."/>
        </authorList>
    </citation>
    <scope>NUCLEOTIDE SEQUENCE [LARGE SCALE GENOMIC DNA]</scope>
    <source>
        <strain evidence="4 5">DSM 21851</strain>
    </source>
</reference>
<dbReference type="Gene3D" id="3.30.360.10">
    <property type="entry name" value="Dihydrodipicolinate Reductase, domain 2"/>
    <property type="match status" value="1"/>
</dbReference>
<gene>
    <name evidence="4" type="ORF">LX87_00402</name>
</gene>
<comment type="caution">
    <text evidence="4">The sequence shown here is derived from an EMBL/GenBank/DDBJ whole genome shotgun (WGS) entry which is preliminary data.</text>
</comment>
<dbReference type="OrthoDB" id="726883at2"/>
<evidence type="ECO:0000259" key="3">
    <source>
        <dbReference type="Pfam" id="PF01408"/>
    </source>
</evidence>
<dbReference type="EMBL" id="QLMC01000001">
    <property type="protein sequence ID" value="RAK02282.1"/>
    <property type="molecule type" value="Genomic_DNA"/>
</dbReference>
<dbReference type="SUPFAM" id="SSF51735">
    <property type="entry name" value="NAD(P)-binding Rossmann-fold domains"/>
    <property type="match status" value="1"/>
</dbReference>
<organism evidence="4 5">
    <name type="scientific">Larkinella arboricola</name>
    <dbReference type="NCBI Taxonomy" id="643671"/>
    <lineage>
        <taxon>Bacteria</taxon>
        <taxon>Pseudomonadati</taxon>
        <taxon>Bacteroidota</taxon>
        <taxon>Cytophagia</taxon>
        <taxon>Cytophagales</taxon>
        <taxon>Spirosomataceae</taxon>
        <taxon>Larkinella</taxon>
    </lineage>
</organism>
<protein>
    <submittedName>
        <fullName evidence="4">Putative dehydrogenase</fullName>
    </submittedName>
</protein>
<accession>A0A327X9F5</accession>
<evidence type="ECO:0000256" key="2">
    <source>
        <dbReference type="SAM" id="MobiDB-lite"/>
    </source>
</evidence>
<name>A0A327X9F5_LARAB</name>
<keyword evidence="5" id="KW-1185">Reference proteome</keyword>
<dbReference type="InterPro" id="IPR000683">
    <property type="entry name" value="Gfo/Idh/MocA-like_OxRdtase_N"/>
</dbReference>
<dbReference type="Proteomes" id="UP000248790">
    <property type="component" value="Unassembled WGS sequence"/>
</dbReference>
<dbReference type="PANTHER" id="PTHR43818:SF11">
    <property type="entry name" value="BCDNA.GH03377"/>
    <property type="match status" value="1"/>
</dbReference>
<dbReference type="PROSITE" id="PS51318">
    <property type="entry name" value="TAT"/>
    <property type="match status" value="1"/>
</dbReference>
<evidence type="ECO:0000256" key="1">
    <source>
        <dbReference type="ARBA" id="ARBA00023002"/>
    </source>
</evidence>
<dbReference type="InterPro" id="IPR036291">
    <property type="entry name" value="NAD(P)-bd_dom_sf"/>
</dbReference>
<dbReference type="Pfam" id="PF01408">
    <property type="entry name" value="GFO_IDH_MocA"/>
    <property type="match status" value="1"/>
</dbReference>
<proteinExistence type="predicted"/>
<evidence type="ECO:0000313" key="4">
    <source>
        <dbReference type="EMBL" id="RAK02282.1"/>
    </source>
</evidence>
<dbReference type="RefSeq" id="WP_111626493.1">
    <property type="nucleotide sequence ID" value="NZ_QLMC01000001.1"/>
</dbReference>
<feature type="domain" description="Gfo/Idh/MocA-like oxidoreductase N-terminal" evidence="3">
    <location>
        <begin position="80"/>
        <end position="198"/>
    </location>
</feature>
<dbReference type="Gene3D" id="3.40.50.720">
    <property type="entry name" value="NAD(P)-binding Rossmann-like Domain"/>
    <property type="match status" value="1"/>
</dbReference>
<dbReference type="PANTHER" id="PTHR43818">
    <property type="entry name" value="BCDNA.GH03377"/>
    <property type="match status" value="1"/>
</dbReference>
<dbReference type="AlphaFoldDB" id="A0A327X9F5"/>
<dbReference type="GO" id="GO:0016491">
    <property type="term" value="F:oxidoreductase activity"/>
    <property type="evidence" value="ECO:0007669"/>
    <property type="project" value="UniProtKB-KW"/>
</dbReference>
<dbReference type="InterPro" id="IPR050463">
    <property type="entry name" value="Gfo/Idh/MocA_oxidrdct_glycsds"/>
</dbReference>
<dbReference type="GO" id="GO:0000166">
    <property type="term" value="F:nucleotide binding"/>
    <property type="evidence" value="ECO:0007669"/>
    <property type="project" value="InterPro"/>
</dbReference>
<feature type="region of interest" description="Disordered" evidence="2">
    <location>
        <begin position="44"/>
        <end position="72"/>
    </location>
</feature>
<sequence>MKTSNNPPSSTSPEQAALNRRSFLRSAGLGATALGLLPMACSTGKQPAQSTAGKPPIQGFERTQEAGTAKKWTPVSDRKVRVGIVGYGLCKFGAEFGFQNHPNVEIVAVSDLFPDRCEQLAKACRCTKTYPSLEELVKDDRIEAVFIATDAPSHAKQAILALKHGKHVASAVPAVFGSLEEADQLYEAVKTSGKKYMMFETSCFHEDLYAMRQIYNAGGLGKLVYSEGEYYHYMDDPLPSYKEWRVGLPPQYYPTHSNAYYIGVTGGSFTEVSCLGMPSIVEQLKPANNRYKNPFGSEIAMFRTSEGGSSRMAVSWDTPGDHGERGRIRGQRGSFYGKYEGLEKVLPDLVRPALPPGVDAGGHGGSHGRLTDEFITAILQDRQPLVDISMALNMTVSGIVAHQSAMRNGETLKIPQYKILS</sequence>
<keyword evidence="1" id="KW-0560">Oxidoreductase</keyword>
<evidence type="ECO:0000313" key="5">
    <source>
        <dbReference type="Proteomes" id="UP000248790"/>
    </source>
</evidence>